<evidence type="ECO:0000313" key="3">
    <source>
        <dbReference type="Proteomes" id="UP000620124"/>
    </source>
</evidence>
<feature type="transmembrane region" description="Helical" evidence="1">
    <location>
        <begin position="12"/>
        <end position="32"/>
    </location>
</feature>
<name>A0A8H6X4U2_9AGAR</name>
<dbReference type="AlphaFoldDB" id="A0A8H6X4U2"/>
<evidence type="ECO:0000256" key="1">
    <source>
        <dbReference type="SAM" id="Phobius"/>
    </source>
</evidence>
<keyword evidence="1" id="KW-0472">Membrane</keyword>
<keyword evidence="1" id="KW-0812">Transmembrane</keyword>
<feature type="transmembrane region" description="Helical" evidence="1">
    <location>
        <begin position="52"/>
        <end position="75"/>
    </location>
</feature>
<sequence>MQLNAQRAVGELQEFGLIAAVGIAICSALTRLEKKSLPHIGFYPRCSRSSRLLVSVHLSVTELSVFLTIVVWTVMPLISSFFFWLRRNCESSWRLWIGIFSDGAHLAVTDIICIVHVLSVSSRWATFDDRLTGFLSRGIGNLSTESKLIPTLGDCEVALND</sequence>
<reference evidence="2" key="1">
    <citation type="submission" date="2020-05" db="EMBL/GenBank/DDBJ databases">
        <title>Mycena genomes resolve the evolution of fungal bioluminescence.</title>
        <authorList>
            <person name="Tsai I.J."/>
        </authorList>
    </citation>
    <scope>NUCLEOTIDE SEQUENCE</scope>
    <source>
        <strain evidence="2">CCC161011</strain>
    </source>
</reference>
<dbReference type="Proteomes" id="UP000620124">
    <property type="component" value="Unassembled WGS sequence"/>
</dbReference>
<accession>A0A8H6X4U2</accession>
<comment type="caution">
    <text evidence="2">The sequence shown here is derived from an EMBL/GenBank/DDBJ whole genome shotgun (WGS) entry which is preliminary data.</text>
</comment>
<organism evidence="2 3">
    <name type="scientific">Mycena venus</name>
    <dbReference type="NCBI Taxonomy" id="2733690"/>
    <lineage>
        <taxon>Eukaryota</taxon>
        <taxon>Fungi</taxon>
        <taxon>Dikarya</taxon>
        <taxon>Basidiomycota</taxon>
        <taxon>Agaricomycotina</taxon>
        <taxon>Agaricomycetes</taxon>
        <taxon>Agaricomycetidae</taxon>
        <taxon>Agaricales</taxon>
        <taxon>Marasmiineae</taxon>
        <taxon>Mycenaceae</taxon>
        <taxon>Mycena</taxon>
    </lineage>
</organism>
<protein>
    <submittedName>
        <fullName evidence="2">Uncharacterized protein</fullName>
    </submittedName>
</protein>
<evidence type="ECO:0000313" key="2">
    <source>
        <dbReference type="EMBL" id="KAF7334039.1"/>
    </source>
</evidence>
<keyword evidence="1" id="KW-1133">Transmembrane helix</keyword>
<proteinExistence type="predicted"/>
<gene>
    <name evidence="2" type="ORF">MVEN_02309400</name>
</gene>
<keyword evidence="3" id="KW-1185">Reference proteome</keyword>
<dbReference type="EMBL" id="JACAZI010000027">
    <property type="protein sequence ID" value="KAF7334039.1"/>
    <property type="molecule type" value="Genomic_DNA"/>
</dbReference>